<protein>
    <recommendedName>
        <fullName evidence="2">Ig-like domain-containing protein</fullName>
    </recommendedName>
</protein>
<name>A0A8C4U2W0_FALTI</name>
<proteinExistence type="predicted"/>
<dbReference type="PROSITE" id="PS50835">
    <property type="entry name" value="IG_LIKE"/>
    <property type="match status" value="1"/>
</dbReference>
<dbReference type="InterPro" id="IPR003006">
    <property type="entry name" value="Ig/MHC_CS"/>
</dbReference>
<reference evidence="3" key="1">
    <citation type="submission" date="2025-08" db="UniProtKB">
        <authorList>
            <consortium name="Ensembl"/>
        </authorList>
    </citation>
    <scope>IDENTIFICATION</scope>
</reference>
<accession>A0A8C4U2W0</accession>
<dbReference type="SMART" id="SM00407">
    <property type="entry name" value="IGc1"/>
    <property type="match status" value="1"/>
</dbReference>
<dbReference type="PROSITE" id="PS00290">
    <property type="entry name" value="IG_MHC"/>
    <property type="match status" value="1"/>
</dbReference>
<feature type="domain" description="Ig-like" evidence="2">
    <location>
        <begin position="11"/>
        <end position="109"/>
    </location>
</feature>
<sequence>GEPTAVPVKPPSVYVFPPPAEQLSQQEVATLTCLALGFTPRDILVTWTRGDHPVTPGSFSTFGPQADGDTYTVYSKLDVPVAAWQRGETFSCVVGHQGIPMNFVQRSLDKSMGKPTAVNVSVVLADADVTCY</sequence>
<organism evidence="3 4">
    <name type="scientific">Falco tinnunculus</name>
    <name type="common">Common kestrel</name>
    <dbReference type="NCBI Taxonomy" id="100819"/>
    <lineage>
        <taxon>Eukaryota</taxon>
        <taxon>Metazoa</taxon>
        <taxon>Chordata</taxon>
        <taxon>Craniata</taxon>
        <taxon>Vertebrata</taxon>
        <taxon>Euteleostomi</taxon>
        <taxon>Archelosauria</taxon>
        <taxon>Archosauria</taxon>
        <taxon>Dinosauria</taxon>
        <taxon>Saurischia</taxon>
        <taxon>Theropoda</taxon>
        <taxon>Coelurosauria</taxon>
        <taxon>Aves</taxon>
        <taxon>Neognathae</taxon>
        <taxon>Neoaves</taxon>
        <taxon>Telluraves</taxon>
        <taxon>Australaves</taxon>
        <taxon>Falconiformes</taxon>
        <taxon>Falconidae</taxon>
        <taxon>Falco</taxon>
    </lineage>
</organism>
<dbReference type="Pfam" id="PF07654">
    <property type="entry name" value="C1-set"/>
    <property type="match status" value="1"/>
</dbReference>
<evidence type="ECO:0000313" key="3">
    <source>
        <dbReference type="Ensembl" id="ENSFTIP00000004648.1"/>
    </source>
</evidence>
<dbReference type="InterPro" id="IPR003597">
    <property type="entry name" value="Ig_C1-set"/>
</dbReference>
<dbReference type="InterPro" id="IPR013783">
    <property type="entry name" value="Ig-like_fold"/>
</dbReference>
<keyword evidence="4" id="KW-1185">Reference proteome</keyword>
<dbReference type="OMA" id="QLNAHET"/>
<dbReference type="CDD" id="cd05768">
    <property type="entry name" value="IgC1_CH3_IgAGD_CH4_IgAEM"/>
    <property type="match status" value="1"/>
</dbReference>
<dbReference type="InterPro" id="IPR036179">
    <property type="entry name" value="Ig-like_dom_sf"/>
</dbReference>
<evidence type="ECO:0000256" key="1">
    <source>
        <dbReference type="ARBA" id="ARBA00023319"/>
    </source>
</evidence>
<dbReference type="Ensembl" id="ENSFTIT00000004873.1">
    <property type="protein sequence ID" value="ENSFTIP00000004648.1"/>
    <property type="gene ID" value="ENSFTIG00000003212.1"/>
</dbReference>
<dbReference type="Gene3D" id="2.60.40.10">
    <property type="entry name" value="Immunoglobulins"/>
    <property type="match status" value="1"/>
</dbReference>
<dbReference type="InterPro" id="IPR050380">
    <property type="entry name" value="Immune_Resp_Modulators"/>
</dbReference>
<keyword evidence="1" id="KW-0393">Immunoglobulin domain</keyword>
<evidence type="ECO:0000313" key="4">
    <source>
        <dbReference type="Proteomes" id="UP000694562"/>
    </source>
</evidence>
<dbReference type="PANTHER" id="PTHR23411">
    <property type="entry name" value="TAPASIN"/>
    <property type="match status" value="1"/>
</dbReference>
<dbReference type="FunFam" id="2.60.40.10:FF:000463">
    <property type="entry name" value="Immunoglobulin heavy constant gamma 1"/>
    <property type="match status" value="1"/>
</dbReference>
<evidence type="ECO:0000259" key="2">
    <source>
        <dbReference type="PROSITE" id="PS50835"/>
    </source>
</evidence>
<dbReference type="Proteomes" id="UP000694562">
    <property type="component" value="Unplaced"/>
</dbReference>
<dbReference type="AlphaFoldDB" id="A0A8C4U2W0"/>
<dbReference type="InterPro" id="IPR007110">
    <property type="entry name" value="Ig-like_dom"/>
</dbReference>
<dbReference type="OrthoDB" id="8694217at2759"/>
<dbReference type="SUPFAM" id="SSF48726">
    <property type="entry name" value="Immunoglobulin"/>
    <property type="match status" value="1"/>
</dbReference>
<reference evidence="3" key="2">
    <citation type="submission" date="2025-09" db="UniProtKB">
        <authorList>
            <consortium name="Ensembl"/>
        </authorList>
    </citation>
    <scope>IDENTIFICATION</scope>
</reference>